<keyword evidence="2" id="KW-1185">Reference proteome</keyword>
<accession>A0A9D4R5V1</accession>
<organism evidence="1 2">
    <name type="scientific">Dreissena polymorpha</name>
    <name type="common">Zebra mussel</name>
    <name type="synonym">Mytilus polymorpha</name>
    <dbReference type="NCBI Taxonomy" id="45954"/>
    <lineage>
        <taxon>Eukaryota</taxon>
        <taxon>Metazoa</taxon>
        <taxon>Spiralia</taxon>
        <taxon>Lophotrochozoa</taxon>
        <taxon>Mollusca</taxon>
        <taxon>Bivalvia</taxon>
        <taxon>Autobranchia</taxon>
        <taxon>Heteroconchia</taxon>
        <taxon>Euheterodonta</taxon>
        <taxon>Imparidentia</taxon>
        <taxon>Neoheterodontei</taxon>
        <taxon>Myida</taxon>
        <taxon>Dreissenoidea</taxon>
        <taxon>Dreissenidae</taxon>
        <taxon>Dreissena</taxon>
    </lineage>
</organism>
<protein>
    <submittedName>
        <fullName evidence="1">Uncharacterized protein</fullName>
    </submittedName>
</protein>
<reference evidence="1" key="2">
    <citation type="submission" date="2020-11" db="EMBL/GenBank/DDBJ databases">
        <authorList>
            <person name="McCartney M.A."/>
            <person name="Auch B."/>
            <person name="Kono T."/>
            <person name="Mallez S."/>
            <person name="Becker A."/>
            <person name="Gohl D.M."/>
            <person name="Silverstein K.A.T."/>
            <person name="Koren S."/>
            <person name="Bechman K.B."/>
            <person name="Herman A."/>
            <person name="Abrahante J.E."/>
            <person name="Garbe J."/>
        </authorList>
    </citation>
    <scope>NUCLEOTIDE SEQUENCE</scope>
    <source>
        <strain evidence="1">Duluth1</strain>
        <tissue evidence="1">Whole animal</tissue>
    </source>
</reference>
<evidence type="ECO:0000313" key="1">
    <source>
        <dbReference type="EMBL" id="KAH3854355.1"/>
    </source>
</evidence>
<evidence type="ECO:0000313" key="2">
    <source>
        <dbReference type="Proteomes" id="UP000828390"/>
    </source>
</evidence>
<dbReference type="EMBL" id="JAIWYP010000003">
    <property type="protein sequence ID" value="KAH3854355.1"/>
    <property type="molecule type" value="Genomic_DNA"/>
</dbReference>
<dbReference type="Proteomes" id="UP000828390">
    <property type="component" value="Unassembled WGS sequence"/>
</dbReference>
<proteinExistence type="predicted"/>
<dbReference type="AlphaFoldDB" id="A0A9D4R5V1"/>
<reference evidence="1" key="1">
    <citation type="journal article" date="2019" name="bioRxiv">
        <title>The Genome of the Zebra Mussel, Dreissena polymorpha: A Resource for Invasive Species Research.</title>
        <authorList>
            <person name="McCartney M.A."/>
            <person name="Auch B."/>
            <person name="Kono T."/>
            <person name="Mallez S."/>
            <person name="Zhang Y."/>
            <person name="Obille A."/>
            <person name="Becker A."/>
            <person name="Abrahante J.E."/>
            <person name="Garbe J."/>
            <person name="Badalamenti J.P."/>
            <person name="Herman A."/>
            <person name="Mangelson H."/>
            <person name="Liachko I."/>
            <person name="Sullivan S."/>
            <person name="Sone E.D."/>
            <person name="Koren S."/>
            <person name="Silverstein K.A.T."/>
            <person name="Beckman K.B."/>
            <person name="Gohl D.M."/>
        </authorList>
    </citation>
    <scope>NUCLEOTIDE SEQUENCE</scope>
    <source>
        <strain evidence="1">Duluth1</strain>
        <tissue evidence="1">Whole animal</tissue>
    </source>
</reference>
<sequence length="78" mass="9308">MNLLYLQNTQKICVRQNGKVEVYEDQQMDRVSLEEINTITKCMLKTLHLDDNTYHLSIREHVIIFRQRTGNGRLNNKM</sequence>
<gene>
    <name evidence="1" type="ORF">DPMN_096893</name>
</gene>
<comment type="caution">
    <text evidence="1">The sequence shown here is derived from an EMBL/GenBank/DDBJ whole genome shotgun (WGS) entry which is preliminary data.</text>
</comment>
<name>A0A9D4R5V1_DREPO</name>